<protein>
    <submittedName>
        <fullName evidence="3">Uncharacterized protein</fullName>
    </submittedName>
</protein>
<evidence type="ECO:0000313" key="4">
    <source>
        <dbReference type="Proteomes" id="UP000199320"/>
    </source>
</evidence>
<name>A0A1H9YSK7_9EURY</name>
<organism evidence="3 4">
    <name type="scientific">Natrinema hispanicum</name>
    <dbReference type="NCBI Taxonomy" id="392421"/>
    <lineage>
        <taxon>Archaea</taxon>
        <taxon>Methanobacteriati</taxon>
        <taxon>Methanobacteriota</taxon>
        <taxon>Stenosarchaea group</taxon>
        <taxon>Halobacteria</taxon>
        <taxon>Halobacteriales</taxon>
        <taxon>Natrialbaceae</taxon>
        <taxon>Natrinema</taxon>
    </lineage>
</organism>
<dbReference type="STRING" id="392421.SAMN04488694_101214"/>
<feature type="compositionally biased region" description="Acidic residues" evidence="1">
    <location>
        <begin position="34"/>
        <end position="46"/>
    </location>
</feature>
<evidence type="ECO:0000256" key="1">
    <source>
        <dbReference type="SAM" id="MobiDB-lite"/>
    </source>
</evidence>
<dbReference type="EMBL" id="FMZP01000002">
    <property type="protein sequence ID" value="SDC23296.1"/>
    <property type="molecule type" value="Genomic_DNA"/>
</dbReference>
<feature type="compositionally biased region" description="Basic and acidic residues" evidence="1">
    <location>
        <begin position="81"/>
        <end position="92"/>
    </location>
</feature>
<dbReference type="Proteomes" id="UP000199320">
    <property type="component" value="Unassembled WGS sequence"/>
</dbReference>
<evidence type="ECO:0000313" key="5">
    <source>
        <dbReference type="Proteomes" id="UP000324021"/>
    </source>
</evidence>
<gene>
    <name evidence="3" type="ORF">SAMN04488694_101214</name>
    <name evidence="2" type="ORF">SAMN05192552_1002184</name>
</gene>
<proteinExistence type="predicted"/>
<dbReference type="Proteomes" id="UP000324021">
    <property type="component" value="Unassembled WGS sequence"/>
</dbReference>
<keyword evidence="4" id="KW-1185">Reference proteome</keyword>
<feature type="compositionally biased region" description="Basic and acidic residues" evidence="1">
    <location>
        <begin position="47"/>
        <end position="74"/>
    </location>
</feature>
<reference evidence="3" key="1">
    <citation type="submission" date="2016-10" db="EMBL/GenBank/DDBJ databases">
        <authorList>
            <person name="de Groot N.N."/>
        </authorList>
    </citation>
    <scope>NUCLEOTIDE SEQUENCE [LARGE SCALE GENOMIC DNA]</scope>
    <source>
        <strain evidence="3">CDM_6</strain>
    </source>
</reference>
<dbReference type="AlphaFoldDB" id="A0A1H9YSK7"/>
<feature type="compositionally biased region" description="Basic and acidic residues" evidence="1">
    <location>
        <begin position="14"/>
        <end position="33"/>
    </location>
</feature>
<evidence type="ECO:0000313" key="3">
    <source>
        <dbReference type="EMBL" id="SES71638.1"/>
    </source>
</evidence>
<sequence>MPVGISMSDDTDERETTGKEEHGRDVQLEHEQTDPEEARDEDELTEEEKKARERQDEQQRRQDIEHKSDDREDAALEQENPDGHRDEEPYNS</sequence>
<feature type="region of interest" description="Disordered" evidence="1">
    <location>
        <begin position="1"/>
        <end position="92"/>
    </location>
</feature>
<evidence type="ECO:0000313" key="2">
    <source>
        <dbReference type="EMBL" id="SDC23296.1"/>
    </source>
</evidence>
<accession>A0A1H9YSK7</accession>
<reference evidence="4 5" key="2">
    <citation type="submission" date="2016-10" db="EMBL/GenBank/DDBJ databases">
        <authorList>
            <person name="Varghese N."/>
            <person name="Submissions S."/>
        </authorList>
    </citation>
    <scope>NUCLEOTIDE SEQUENCE [LARGE SCALE GENOMIC DNA]</scope>
    <source>
        <strain evidence="2 5">CDM_1</strain>
        <strain evidence="4">CDM_6</strain>
    </source>
</reference>
<dbReference type="EMBL" id="FOIC01000001">
    <property type="protein sequence ID" value="SES71638.1"/>
    <property type="molecule type" value="Genomic_DNA"/>
</dbReference>